<evidence type="ECO:0000313" key="3">
    <source>
        <dbReference type="Proteomes" id="UP001501758"/>
    </source>
</evidence>
<evidence type="ECO:0000259" key="1">
    <source>
        <dbReference type="Pfam" id="PF17775"/>
    </source>
</evidence>
<comment type="caution">
    <text evidence="2">The sequence shown here is derived from an EMBL/GenBank/DDBJ whole genome shotgun (WGS) entry which is preliminary data.</text>
</comment>
<dbReference type="Gene3D" id="3.10.450.50">
    <property type="match status" value="1"/>
</dbReference>
<evidence type="ECO:0000313" key="2">
    <source>
        <dbReference type="EMBL" id="GAA0721627.1"/>
    </source>
</evidence>
<dbReference type="RefSeq" id="WP_299601297.1">
    <property type="nucleotide sequence ID" value="NZ_BAAAGE010000002.1"/>
</dbReference>
<sequence>MNNCYCGKLDSFKACCHKIHLDITNALTAESLMRSRYSAFVVANGDYLQHSHHSTTRPSAREKKSTVKWAKSVQWVKLEVLNTKEGLQNDSEGTVEFKAFYFENGSLQCIHENSKFIKENGYWVYLGVV</sequence>
<protein>
    <submittedName>
        <fullName evidence="2">YchJ family protein</fullName>
    </submittedName>
</protein>
<name>A0ABP3U3Z0_9FLAO</name>
<dbReference type="InterPro" id="IPR048469">
    <property type="entry name" value="YchJ-like_M"/>
</dbReference>
<dbReference type="InterPro" id="IPR032710">
    <property type="entry name" value="NTF2-like_dom_sf"/>
</dbReference>
<dbReference type="SUPFAM" id="SSF54427">
    <property type="entry name" value="NTF2-like"/>
    <property type="match status" value="1"/>
</dbReference>
<keyword evidence="3" id="KW-1185">Reference proteome</keyword>
<dbReference type="EMBL" id="BAAAGE010000002">
    <property type="protein sequence ID" value="GAA0721627.1"/>
    <property type="molecule type" value="Genomic_DNA"/>
</dbReference>
<dbReference type="Proteomes" id="UP001501758">
    <property type="component" value="Unassembled WGS sequence"/>
</dbReference>
<proteinExistence type="predicted"/>
<feature type="domain" description="YchJ-like middle NTF2-like" evidence="1">
    <location>
        <begin position="28"/>
        <end position="126"/>
    </location>
</feature>
<gene>
    <name evidence="2" type="ORF">GCM10009430_23150</name>
</gene>
<dbReference type="Pfam" id="PF17775">
    <property type="entry name" value="YchJ_M-like"/>
    <property type="match status" value="1"/>
</dbReference>
<accession>A0ABP3U3Z0</accession>
<organism evidence="2 3">
    <name type="scientific">Aquimarina litoralis</name>
    <dbReference type="NCBI Taxonomy" id="584605"/>
    <lineage>
        <taxon>Bacteria</taxon>
        <taxon>Pseudomonadati</taxon>
        <taxon>Bacteroidota</taxon>
        <taxon>Flavobacteriia</taxon>
        <taxon>Flavobacteriales</taxon>
        <taxon>Flavobacteriaceae</taxon>
        <taxon>Aquimarina</taxon>
    </lineage>
</organism>
<reference evidence="3" key="1">
    <citation type="journal article" date="2019" name="Int. J. Syst. Evol. Microbiol.">
        <title>The Global Catalogue of Microorganisms (GCM) 10K type strain sequencing project: providing services to taxonomists for standard genome sequencing and annotation.</title>
        <authorList>
            <consortium name="The Broad Institute Genomics Platform"/>
            <consortium name="The Broad Institute Genome Sequencing Center for Infectious Disease"/>
            <person name="Wu L."/>
            <person name="Ma J."/>
        </authorList>
    </citation>
    <scope>NUCLEOTIDE SEQUENCE [LARGE SCALE GENOMIC DNA]</scope>
    <source>
        <strain evidence="3">JCM 15974</strain>
    </source>
</reference>